<dbReference type="GO" id="GO:0004602">
    <property type="term" value="F:glutathione peroxidase activity"/>
    <property type="evidence" value="ECO:0007669"/>
    <property type="project" value="TreeGrafter"/>
</dbReference>
<keyword evidence="3" id="KW-1185">Reference proteome</keyword>
<dbReference type="InterPro" id="IPR051924">
    <property type="entry name" value="GST_Kappa/NadH"/>
</dbReference>
<dbReference type="PANTHER" id="PTHR42943:SF2">
    <property type="entry name" value="GLUTATHIONE S-TRANSFERASE KAPPA 1"/>
    <property type="match status" value="1"/>
</dbReference>
<comment type="caution">
    <text evidence="2">The sequence shown here is derived from an EMBL/GenBank/DDBJ whole genome shotgun (WGS) entry which is preliminary data.</text>
</comment>
<dbReference type="AlphaFoldDB" id="A0A9W8M7E8"/>
<dbReference type="GO" id="GO:0006749">
    <property type="term" value="P:glutathione metabolic process"/>
    <property type="evidence" value="ECO:0007669"/>
    <property type="project" value="TreeGrafter"/>
</dbReference>
<evidence type="ECO:0000313" key="3">
    <source>
        <dbReference type="Proteomes" id="UP001140074"/>
    </source>
</evidence>
<evidence type="ECO:0000313" key="2">
    <source>
        <dbReference type="EMBL" id="KAJ2866197.1"/>
    </source>
</evidence>
<dbReference type="Gene3D" id="3.40.30.10">
    <property type="entry name" value="Glutaredoxin"/>
    <property type="match status" value="1"/>
</dbReference>
<dbReference type="PANTHER" id="PTHR42943">
    <property type="entry name" value="GLUTATHIONE S-TRANSFERASE KAPPA"/>
    <property type="match status" value="1"/>
</dbReference>
<dbReference type="Proteomes" id="UP001140074">
    <property type="component" value="Unassembled WGS sequence"/>
</dbReference>
<dbReference type="InterPro" id="IPR001853">
    <property type="entry name" value="DSBA-like_thioredoxin_dom"/>
</dbReference>
<dbReference type="SUPFAM" id="SSF52833">
    <property type="entry name" value="Thioredoxin-like"/>
    <property type="match status" value="1"/>
</dbReference>
<reference evidence="2" key="1">
    <citation type="submission" date="2022-07" db="EMBL/GenBank/DDBJ databases">
        <title>Phylogenomic reconstructions and comparative analyses of Kickxellomycotina fungi.</title>
        <authorList>
            <person name="Reynolds N.K."/>
            <person name="Stajich J.E."/>
            <person name="Barry K."/>
            <person name="Grigoriev I.V."/>
            <person name="Crous P."/>
            <person name="Smith M.E."/>
        </authorList>
    </citation>
    <scope>NUCLEOTIDE SEQUENCE</scope>
    <source>
        <strain evidence="2">RSA 476</strain>
    </source>
</reference>
<gene>
    <name evidence="2" type="ORF">GGH94_001728</name>
</gene>
<proteinExistence type="predicted"/>
<organism evidence="2 3">
    <name type="scientific">Coemansia aciculifera</name>
    <dbReference type="NCBI Taxonomy" id="417176"/>
    <lineage>
        <taxon>Eukaryota</taxon>
        <taxon>Fungi</taxon>
        <taxon>Fungi incertae sedis</taxon>
        <taxon>Zoopagomycota</taxon>
        <taxon>Kickxellomycotina</taxon>
        <taxon>Kickxellomycetes</taxon>
        <taxon>Kickxellales</taxon>
        <taxon>Kickxellaceae</taxon>
        <taxon>Coemansia</taxon>
    </lineage>
</organism>
<protein>
    <recommendedName>
        <fullName evidence="1">DSBA-like thioredoxin domain-containing protein</fullName>
    </recommendedName>
</protein>
<dbReference type="EMBL" id="JANBUY010000043">
    <property type="protein sequence ID" value="KAJ2866197.1"/>
    <property type="molecule type" value="Genomic_DNA"/>
</dbReference>
<dbReference type="InterPro" id="IPR036249">
    <property type="entry name" value="Thioredoxin-like_sf"/>
</dbReference>
<evidence type="ECO:0000259" key="1">
    <source>
        <dbReference type="Pfam" id="PF01323"/>
    </source>
</evidence>
<accession>A0A9W8M7E8</accession>
<dbReference type="GO" id="GO:0004364">
    <property type="term" value="F:glutathione transferase activity"/>
    <property type="evidence" value="ECO:0007669"/>
    <property type="project" value="TreeGrafter"/>
</dbReference>
<sequence>MSPATVSFWFEYASPYSMVSALRLLYALSPKRMPLSQAAASLMRGSPSCEIPDLSETNIVFRPISLGAVFKAAGQLALPNMAVPIKASYLFHDVARSMDTLGQPGFPLQRQANWPPNSTTAGRLTWMLTQGTDYVNSLNAESQVLAVPGRVLDLAQTKIIAEWVWRVYEAQFIAIDDIGSPEVLAKLWDLYVYQPSKQDGREMPEGQMAVELAQSDAVKGGFKDNTQEAIDNNLFGAPSFTTEDSDMYWGNDRLFDALAHHNIQDTGAQKTGGFCVKAKGASL</sequence>
<feature type="domain" description="DSBA-like thioredoxin" evidence="1">
    <location>
        <begin position="209"/>
        <end position="255"/>
    </location>
</feature>
<name>A0A9W8M7E8_9FUNG</name>
<dbReference type="Pfam" id="PF01323">
    <property type="entry name" value="DSBA"/>
    <property type="match status" value="1"/>
</dbReference>